<accession>A0A8H4P5S7</accession>
<dbReference type="InterPro" id="IPR001810">
    <property type="entry name" value="F-box_dom"/>
</dbReference>
<dbReference type="PROSITE" id="PS50181">
    <property type="entry name" value="FBOX"/>
    <property type="match status" value="1"/>
</dbReference>
<protein>
    <recommendedName>
        <fullName evidence="1">F-box domain-containing protein</fullName>
    </recommendedName>
</protein>
<evidence type="ECO:0000259" key="1">
    <source>
        <dbReference type="PROSITE" id="PS50181"/>
    </source>
</evidence>
<dbReference type="Pfam" id="PF12937">
    <property type="entry name" value="F-box-like"/>
    <property type="match status" value="1"/>
</dbReference>
<dbReference type="Proteomes" id="UP000554235">
    <property type="component" value="Unassembled WGS sequence"/>
</dbReference>
<sequence>MALSPITTLPPELRLRIGEYVSDGDLDSLTKVSKTWRVMLSRKLFRRVYFDNTQRHLGLQLREFLMGKGDPDKEILRKCVVVATIIIRCDEQPDWTSFSTPARAYEALPSLITDALTSMTSLSVLKLQVDNFTDEQVEELTYILPRTDVLSRLCRLRIAGTVRLVSAIVGGCNPDKLKALHIQGWIDSPEYTAARKHEGLERLHLHYDKPDSKRGASLLQDTTLIYGDFTNLKWLVISEEDFGEPETDDTVLRRDDHLTWVITRTINALKSTSTLERLALSLRHDIFDLDVVRRDWSFLYTPLRPHEITAWYEEIVGCVMDEVPSLQEFWVMDQYPYSYSGIRSSDGEVAFARHTSSPAGSPIDLLD</sequence>
<dbReference type="OrthoDB" id="5050657at2759"/>
<dbReference type="EMBL" id="JAADYS010001337">
    <property type="protein sequence ID" value="KAF4463574.1"/>
    <property type="molecule type" value="Genomic_DNA"/>
</dbReference>
<keyword evidence="3" id="KW-1185">Reference proteome</keyword>
<organism evidence="2 3">
    <name type="scientific">Fusarium albosuccineum</name>
    <dbReference type="NCBI Taxonomy" id="1237068"/>
    <lineage>
        <taxon>Eukaryota</taxon>
        <taxon>Fungi</taxon>
        <taxon>Dikarya</taxon>
        <taxon>Ascomycota</taxon>
        <taxon>Pezizomycotina</taxon>
        <taxon>Sordariomycetes</taxon>
        <taxon>Hypocreomycetidae</taxon>
        <taxon>Hypocreales</taxon>
        <taxon>Nectriaceae</taxon>
        <taxon>Fusarium</taxon>
        <taxon>Fusarium decemcellulare species complex</taxon>
    </lineage>
</organism>
<reference evidence="2 3" key="1">
    <citation type="submission" date="2020-01" db="EMBL/GenBank/DDBJ databases">
        <title>Identification and distribution of gene clusters putatively required for synthesis of sphingolipid metabolism inhibitors in phylogenetically diverse species of the filamentous fungus Fusarium.</title>
        <authorList>
            <person name="Kim H.-S."/>
            <person name="Busman M."/>
            <person name="Brown D.W."/>
            <person name="Divon H."/>
            <person name="Uhlig S."/>
            <person name="Proctor R.H."/>
        </authorList>
    </citation>
    <scope>NUCLEOTIDE SEQUENCE [LARGE SCALE GENOMIC DNA]</scope>
    <source>
        <strain evidence="2 3">NRRL 20459</strain>
    </source>
</reference>
<evidence type="ECO:0000313" key="3">
    <source>
        <dbReference type="Proteomes" id="UP000554235"/>
    </source>
</evidence>
<comment type="caution">
    <text evidence="2">The sequence shown here is derived from an EMBL/GenBank/DDBJ whole genome shotgun (WGS) entry which is preliminary data.</text>
</comment>
<proteinExistence type="predicted"/>
<evidence type="ECO:0000313" key="2">
    <source>
        <dbReference type="EMBL" id="KAF4463574.1"/>
    </source>
</evidence>
<feature type="domain" description="F-box" evidence="1">
    <location>
        <begin position="3"/>
        <end position="48"/>
    </location>
</feature>
<name>A0A8H4P5S7_9HYPO</name>
<dbReference type="SUPFAM" id="SSF81383">
    <property type="entry name" value="F-box domain"/>
    <property type="match status" value="1"/>
</dbReference>
<gene>
    <name evidence="2" type="ORF">FALBO_9600</name>
</gene>
<dbReference type="InterPro" id="IPR036047">
    <property type="entry name" value="F-box-like_dom_sf"/>
</dbReference>
<dbReference type="AlphaFoldDB" id="A0A8H4P5S7"/>